<dbReference type="SUPFAM" id="SSF88713">
    <property type="entry name" value="Glycoside hydrolase/deacetylase"/>
    <property type="match status" value="1"/>
</dbReference>
<evidence type="ECO:0000256" key="6">
    <source>
        <dbReference type="ARBA" id="ARBA00022801"/>
    </source>
</evidence>
<organism evidence="9 10">
    <name type="scientific">Pomacea canaliculata</name>
    <name type="common">Golden apple snail</name>
    <dbReference type="NCBI Taxonomy" id="400727"/>
    <lineage>
        <taxon>Eukaryota</taxon>
        <taxon>Metazoa</taxon>
        <taxon>Spiralia</taxon>
        <taxon>Lophotrochozoa</taxon>
        <taxon>Mollusca</taxon>
        <taxon>Gastropoda</taxon>
        <taxon>Caenogastropoda</taxon>
        <taxon>Architaenioglossa</taxon>
        <taxon>Ampullarioidea</taxon>
        <taxon>Ampullariidae</taxon>
        <taxon>Pomacea</taxon>
    </lineage>
</organism>
<comment type="cofactor">
    <cofactor evidence="1">
        <name>Mg(2+)</name>
        <dbReference type="ChEBI" id="CHEBI:18420"/>
    </cofactor>
</comment>
<dbReference type="PANTHER" id="PTHR31609">
    <property type="entry name" value="YDJC DEACETYLASE FAMILY MEMBER"/>
    <property type="match status" value="1"/>
</dbReference>
<dbReference type="Proteomes" id="UP000245119">
    <property type="component" value="Linkage Group LG4"/>
</dbReference>
<dbReference type="GO" id="GO:0019213">
    <property type="term" value="F:deacetylase activity"/>
    <property type="evidence" value="ECO:0007669"/>
    <property type="project" value="TreeGrafter"/>
</dbReference>
<gene>
    <name evidence="9" type="ORF">C0Q70_06952</name>
</gene>
<dbReference type="Gene3D" id="3.20.20.370">
    <property type="entry name" value="Glycoside hydrolase/deacetylase"/>
    <property type="match status" value="1"/>
</dbReference>
<dbReference type="GO" id="GO:0046872">
    <property type="term" value="F:metal ion binding"/>
    <property type="evidence" value="ECO:0007669"/>
    <property type="project" value="UniProtKB-KW"/>
</dbReference>
<protein>
    <recommendedName>
        <fullName evidence="4">Carbohydrate deacetylase</fullName>
    </recommendedName>
</protein>
<dbReference type="InterPro" id="IPR011330">
    <property type="entry name" value="Glyco_hydro/deAcase_b/a-brl"/>
</dbReference>
<sequence>MAKRLIITADDMGYNVERNRGIIECFQRGAITNSSLMVNGIAAADAAHLALKYGLPTGLHFNITEGAPVNKSNKYTTITDKEGFFLGKQGLRQAVLDKIIDCQEVREEMNAQIKRYEELIGSKPVYVDGHQHAHIIPGLSEVFAEVLEEHHIQATRVPYEKNLKEVSWLGEPWEKILFTFSDDAARARPIFKAHNIWESDLFFGLATMGCNMSIERLQTGITRAFDSVPNLINQTVTCELMSHPGFACQGDGGCGEGPDDFSQSSDREYEKSVLESEDMAQFYKKNGIMLMSYHQCLESLK</sequence>
<accession>A0A2T7PDP8</accession>
<dbReference type="Pfam" id="PF04794">
    <property type="entry name" value="YdjC"/>
    <property type="match status" value="1"/>
</dbReference>
<proteinExistence type="inferred from homology"/>
<evidence type="ECO:0000256" key="8">
    <source>
        <dbReference type="ARBA" id="ARBA00023277"/>
    </source>
</evidence>
<keyword evidence="8" id="KW-0119">Carbohydrate metabolism</keyword>
<evidence type="ECO:0000256" key="5">
    <source>
        <dbReference type="ARBA" id="ARBA00022723"/>
    </source>
</evidence>
<comment type="similarity">
    <text evidence="3">Belongs to the YdjC deacetylase family.</text>
</comment>
<evidence type="ECO:0000256" key="7">
    <source>
        <dbReference type="ARBA" id="ARBA00022842"/>
    </source>
</evidence>
<evidence type="ECO:0000256" key="1">
    <source>
        <dbReference type="ARBA" id="ARBA00001946"/>
    </source>
</evidence>
<evidence type="ECO:0000313" key="9">
    <source>
        <dbReference type="EMBL" id="PVD31539.1"/>
    </source>
</evidence>
<evidence type="ECO:0000256" key="2">
    <source>
        <dbReference type="ARBA" id="ARBA00003451"/>
    </source>
</evidence>
<dbReference type="EMBL" id="PZQS01000004">
    <property type="protein sequence ID" value="PVD31539.1"/>
    <property type="molecule type" value="Genomic_DNA"/>
</dbReference>
<evidence type="ECO:0000256" key="3">
    <source>
        <dbReference type="ARBA" id="ARBA00008843"/>
    </source>
</evidence>
<reference evidence="9 10" key="1">
    <citation type="submission" date="2018-04" db="EMBL/GenBank/DDBJ databases">
        <title>The genome of golden apple snail Pomacea canaliculata provides insight into stress tolerance and invasive adaptation.</title>
        <authorList>
            <person name="Liu C."/>
            <person name="Liu B."/>
            <person name="Ren Y."/>
            <person name="Zhang Y."/>
            <person name="Wang H."/>
            <person name="Li S."/>
            <person name="Jiang F."/>
            <person name="Yin L."/>
            <person name="Zhang G."/>
            <person name="Qian W."/>
            <person name="Fan W."/>
        </authorList>
    </citation>
    <scope>NUCLEOTIDE SEQUENCE [LARGE SCALE GENOMIC DNA]</scope>
    <source>
        <strain evidence="9">SZHN2017</strain>
        <tissue evidence="9">Muscle</tissue>
    </source>
</reference>
<name>A0A2T7PDP8_POMCA</name>
<comment type="caution">
    <text evidence="9">The sequence shown here is derived from an EMBL/GenBank/DDBJ whole genome shotgun (WGS) entry which is preliminary data.</text>
</comment>
<keyword evidence="5" id="KW-0479">Metal-binding</keyword>
<evidence type="ECO:0000313" key="10">
    <source>
        <dbReference type="Proteomes" id="UP000245119"/>
    </source>
</evidence>
<keyword evidence="6" id="KW-0378">Hydrolase</keyword>
<keyword evidence="7" id="KW-0460">Magnesium</keyword>
<dbReference type="InterPro" id="IPR006879">
    <property type="entry name" value="YdjC-like"/>
</dbReference>
<dbReference type="PANTHER" id="PTHR31609:SF1">
    <property type="entry name" value="CARBOHYDRATE DEACETYLASE"/>
    <property type="match status" value="1"/>
</dbReference>
<dbReference type="AlphaFoldDB" id="A0A2T7PDP8"/>
<comment type="function">
    <text evidence="2">Probably catalyzes the deacetylation of acetylated carbohydrates an important step in the degradation of oligosaccharides.</text>
</comment>
<dbReference type="GO" id="GO:0016787">
    <property type="term" value="F:hydrolase activity"/>
    <property type="evidence" value="ECO:0007669"/>
    <property type="project" value="UniProtKB-KW"/>
</dbReference>
<dbReference type="OrthoDB" id="8908051at2759"/>
<dbReference type="GO" id="GO:0005975">
    <property type="term" value="P:carbohydrate metabolic process"/>
    <property type="evidence" value="ECO:0007669"/>
    <property type="project" value="InterPro"/>
</dbReference>
<evidence type="ECO:0000256" key="4">
    <source>
        <dbReference type="ARBA" id="ARBA00018477"/>
    </source>
</evidence>
<dbReference type="STRING" id="400727.A0A2T7PDP8"/>
<keyword evidence="10" id="KW-1185">Reference proteome</keyword>